<dbReference type="PANTHER" id="PTHR43531:SF11">
    <property type="entry name" value="METHYL-ACCEPTING CHEMOTAXIS PROTEIN 3"/>
    <property type="match status" value="1"/>
</dbReference>
<evidence type="ECO:0000256" key="2">
    <source>
        <dbReference type="ARBA" id="ARBA00029447"/>
    </source>
</evidence>
<evidence type="ECO:0000259" key="5">
    <source>
        <dbReference type="PROSITE" id="PS50111"/>
    </source>
</evidence>
<keyword evidence="3" id="KW-0807">Transducer</keyword>
<name>A0A2Y9BBS7_9RHOB</name>
<dbReference type="InterPro" id="IPR051310">
    <property type="entry name" value="MCP_chemotaxis"/>
</dbReference>
<evidence type="ECO:0000256" key="1">
    <source>
        <dbReference type="ARBA" id="ARBA00022500"/>
    </source>
</evidence>
<evidence type="ECO:0000259" key="6">
    <source>
        <dbReference type="PROSITE" id="PS50885"/>
    </source>
</evidence>
<dbReference type="SUPFAM" id="SSF58104">
    <property type="entry name" value="Methyl-accepting chemotaxis protein (MCP) signaling domain"/>
    <property type="match status" value="1"/>
</dbReference>
<sequence>MRMTIKLKLAAAFTLVLGLFAATAWLALDTLRSNQDTLERLASVSALRVQLAEAIKAEVLEISRNEKNIILARSQDEMAAFSDRISETLETLEADSAALRDLSTAEGRQILDDFSAALNVYLDLNYEIRELAQLNSNVRAQTLSETESRAAVDLALAGLRQISAAAERGTGDQMGKIVAVATKLERDLLLAVRLEKDTILTTSVEEMRGYREQLEGFITNIRSDLEELRSLIASVPFLGLDRQAQMLTEASETFIAISLEIQEISLENGNVRAFELSADAAGRALDDALTELERMVSYNIQSMEADTLAANADYRAAATTLTTLAVLAIALGIGSATWISLGISRGLRDAVNVAKGVAIGDLTVSKSVTRRSADEVGDVLRALDDMSATLADTAESAERIAKGDLTVEVTPRSDKDTLGAALQTMIRKLREVVSNAMASSDGVAEGAQNMSATAEQLSQGATEQASAAQEASSAVEEMAANIRQSADNAAQTEKIATQSATRAKESGEAVDHAVQAMKTIADKINIIQEIARQTDLLALNAAVEAARAGQHGKGFAVVASEVRKLAERSQHAAAEISELSAKTVDVSQKAGEMLAKLVPEIQGTADLVQEISAATREQNTGADQINQAIRELDQVIQQNATASDESAATSQRLATQSDQLRGVISFFDLGDHGAKPVARQMPSVGRPVAAPAKPVVAPLPKVSPTDRPNGVEIDLGEELDDAEFEKYA</sequence>
<dbReference type="EMBL" id="QGDJ01000025">
    <property type="protein sequence ID" value="PWJ10186.1"/>
    <property type="molecule type" value="Genomic_DNA"/>
</dbReference>
<dbReference type="Pfam" id="PF00015">
    <property type="entry name" value="MCPsignal"/>
    <property type="match status" value="1"/>
</dbReference>
<feature type="region of interest" description="Disordered" evidence="4">
    <location>
        <begin position="682"/>
        <end position="728"/>
    </location>
</feature>
<dbReference type="SMART" id="SM00283">
    <property type="entry name" value="MA"/>
    <property type="match status" value="1"/>
</dbReference>
<dbReference type="EMBL" id="UETC01000025">
    <property type="protein sequence ID" value="SSA51759.1"/>
    <property type="molecule type" value="Genomic_DNA"/>
</dbReference>
<feature type="region of interest" description="Disordered" evidence="4">
    <location>
        <begin position="444"/>
        <end position="475"/>
    </location>
</feature>
<dbReference type="SMART" id="SM00304">
    <property type="entry name" value="HAMP"/>
    <property type="match status" value="1"/>
</dbReference>
<feature type="compositionally biased region" description="Low complexity" evidence="4">
    <location>
        <begin position="687"/>
        <end position="703"/>
    </location>
</feature>
<dbReference type="GO" id="GO:0007165">
    <property type="term" value="P:signal transduction"/>
    <property type="evidence" value="ECO:0007669"/>
    <property type="project" value="UniProtKB-KW"/>
</dbReference>
<evidence type="ECO:0000313" key="9">
    <source>
        <dbReference type="Proteomes" id="UP000245839"/>
    </source>
</evidence>
<proteinExistence type="inferred from homology"/>
<feature type="domain" description="HAMP" evidence="6">
    <location>
        <begin position="397"/>
        <end position="434"/>
    </location>
</feature>
<dbReference type="AlphaFoldDB" id="A0A2Y9BBS7"/>
<dbReference type="InterPro" id="IPR004089">
    <property type="entry name" value="MCPsignal_dom"/>
</dbReference>
<evidence type="ECO:0000313" key="10">
    <source>
        <dbReference type="Proteomes" id="UP000251571"/>
    </source>
</evidence>
<dbReference type="Pfam" id="PF12729">
    <property type="entry name" value="4HB_MCP_1"/>
    <property type="match status" value="1"/>
</dbReference>
<evidence type="ECO:0000256" key="4">
    <source>
        <dbReference type="SAM" id="MobiDB-lite"/>
    </source>
</evidence>
<dbReference type="InterPro" id="IPR003660">
    <property type="entry name" value="HAMP_dom"/>
</dbReference>
<protein>
    <submittedName>
        <fullName evidence="8">Methyl-accepting chemotaxis protein</fullName>
    </submittedName>
</protein>
<keyword evidence="1" id="KW-0145">Chemotaxis</keyword>
<feature type="compositionally biased region" description="Low complexity" evidence="4">
    <location>
        <begin position="458"/>
        <end position="475"/>
    </location>
</feature>
<dbReference type="InterPro" id="IPR024478">
    <property type="entry name" value="HlyB_4HB_MCP"/>
</dbReference>
<comment type="similarity">
    <text evidence="2">Belongs to the methyl-accepting chemotaxis (MCP) protein family.</text>
</comment>
<dbReference type="GO" id="GO:0004888">
    <property type="term" value="F:transmembrane signaling receptor activity"/>
    <property type="evidence" value="ECO:0007669"/>
    <property type="project" value="TreeGrafter"/>
</dbReference>
<feature type="domain" description="HAMP" evidence="6">
    <location>
        <begin position="341"/>
        <end position="395"/>
    </location>
</feature>
<organism evidence="8 10">
    <name type="scientific">Jannaschia seohaensis</name>
    <dbReference type="NCBI Taxonomy" id="475081"/>
    <lineage>
        <taxon>Bacteria</taxon>
        <taxon>Pseudomonadati</taxon>
        <taxon>Pseudomonadota</taxon>
        <taxon>Alphaproteobacteria</taxon>
        <taxon>Rhodobacterales</taxon>
        <taxon>Roseobacteraceae</taxon>
        <taxon>Jannaschia</taxon>
    </lineage>
</organism>
<feature type="compositionally biased region" description="Polar residues" evidence="4">
    <location>
        <begin position="448"/>
        <end position="457"/>
    </location>
</feature>
<gene>
    <name evidence="7" type="ORF">BCF38_1252</name>
    <name evidence="8" type="ORF">SAMN05421539_1252</name>
</gene>
<reference evidence="8 10" key="1">
    <citation type="submission" date="2016-10" db="EMBL/GenBank/DDBJ databases">
        <authorList>
            <person name="Cai Z."/>
        </authorList>
    </citation>
    <scope>NUCLEOTIDE SEQUENCE [LARGE SCALE GENOMIC DNA]</scope>
    <source>
        <strain evidence="8 10">DSM 25227</strain>
    </source>
</reference>
<feature type="domain" description="Methyl-accepting transducer" evidence="5">
    <location>
        <begin position="439"/>
        <end position="654"/>
    </location>
</feature>
<dbReference type="Proteomes" id="UP000251571">
    <property type="component" value="Unassembled WGS sequence"/>
</dbReference>
<feature type="compositionally biased region" description="Acidic residues" evidence="4">
    <location>
        <begin position="714"/>
        <end position="728"/>
    </location>
</feature>
<dbReference type="PANTHER" id="PTHR43531">
    <property type="entry name" value="PROTEIN ICFG"/>
    <property type="match status" value="1"/>
</dbReference>
<accession>A0A2Y9BBS7</accession>
<evidence type="ECO:0000313" key="7">
    <source>
        <dbReference type="EMBL" id="PWJ10186.1"/>
    </source>
</evidence>
<reference evidence="7 9" key="2">
    <citation type="submission" date="2018-03" db="EMBL/GenBank/DDBJ databases">
        <title>Genomic Encyclopedia of Archaeal and Bacterial Type Strains, Phase II (KMG-II): from individual species to whole genera.</title>
        <authorList>
            <person name="Goeker M."/>
        </authorList>
    </citation>
    <scope>NUCLEOTIDE SEQUENCE [LARGE SCALE GENOMIC DNA]</scope>
    <source>
        <strain evidence="7 9">DSM 25227</strain>
    </source>
</reference>
<dbReference type="GO" id="GO:0005886">
    <property type="term" value="C:plasma membrane"/>
    <property type="evidence" value="ECO:0007669"/>
    <property type="project" value="TreeGrafter"/>
</dbReference>
<evidence type="ECO:0000256" key="3">
    <source>
        <dbReference type="PROSITE-ProRule" id="PRU00284"/>
    </source>
</evidence>
<keyword evidence="9" id="KW-1185">Reference proteome</keyword>
<evidence type="ECO:0000313" key="8">
    <source>
        <dbReference type="EMBL" id="SSA51759.1"/>
    </source>
</evidence>
<dbReference type="PROSITE" id="PS50111">
    <property type="entry name" value="CHEMOTAXIS_TRANSDUC_2"/>
    <property type="match status" value="1"/>
</dbReference>
<dbReference type="PROSITE" id="PS50885">
    <property type="entry name" value="HAMP"/>
    <property type="match status" value="2"/>
</dbReference>
<dbReference type="Gene3D" id="1.10.287.950">
    <property type="entry name" value="Methyl-accepting chemotaxis protein"/>
    <property type="match status" value="1"/>
</dbReference>
<dbReference type="GO" id="GO:0006935">
    <property type="term" value="P:chemotaxis"/>
    <property type="evidence" value="ECO:0007669"/>
    <property type="project" value="UniProtKB-KW"/>
</dbReference>
<dbReference type="Proteomes" id="UP000245839">
    <property type="component" value="Unassembled WGS sequence"/>
</dbReference>
<dbReference type="Gene3D" id="6.10.340.10">
    <property type="match status" value="1"/>
</dbReference>